<evidence type="ECO:0000256" key="3">
    <source>
        <dbReference type="ARBA" id="ARBA00022679"/>
    </source>
</evidence>
<comment type="subcellular location">
    <subcellularLocation>
        <location evidence="7">Cell membrane</location>
        <topology evidence="7">Multi-pass membrane protein</topology>
    </subcellularLocation>
</comment>
<feature type="transmembrane region" description="Helical" evidence="7">
    <location>
        <begin position="186"/>
        <end position="206"/>
    </location>
</feature>
<gene>
    <name evidence="7" type="primary">lgt</name>
    <name evidence="8" type="ORF">GCM10023231_14700</name>
</gene>
<evidence type="ECO:0000256" key="2">
    <source>
        <dbReference type="ARBA" id="ARBA00022475"/>
    </source>
</evidence>
<keyword evidence="5 7" id="KW-1133">Transmembrane helix</keyword>
<reference evidence="9" key="1">
    <citation type="journal article" date="2019" name="Int. J. Syst. Evol. Microbiol.">
        <title>The Global Catalogue of Microorganisms (GCM) 10K type strain sequencing project: providing services to taxonomists for standard genome sequencing and annotation.</title>
        <authorList>
            <consortium name="The Broad Institute Genomics Platform"/>
            <consortium name="The Broad Institute Genome Sequencing Center for Infectious Disease"/>
            <person name="Wu L."/>
            <person name="Ma J."/>
        </authorList>
    </citation>
    <scope>NUCLEOTIDE SEQUENCE [LARGE SCALE GENOMIC DNA]</scope>
    <source>
        <strain evidence="9">JCM 18200</strain>
    </source>
</reference>
<dbReference type="Proteomes" id="UP001501411">
    <property type="component" value="Unassembled WGS sequence"/>
</dbReference>
<comment type="caution">
    <text evidence="8">The sequence shown here is derived from an EMBL/GenBank/DDBJ whole genome shotgun (WGS) entry which is preliminary data.</text>
</comment>
<dbReference type="EMBL" id="BAABIQ010000008">
    <property type="protein sequence ID" value="GAA4787634.1"/>
    <property type="molecule type" value="Genomic_DNA"/>
</dbReference>
<evidence type="ECO:0000313" key="9">
    <source>
        <dbReference type="Proteomes" id="UP001501411"/>
    </source>
</evidence>
<feature type="transmembrane region" description="Helical" evidence="7">
    <location>
        <begin position="145"/>
        <end position="166"/>
    </location>
</feature>
<sequence length="392" mass="44540">MFPTLSHLIEYLTGIFIPLPVQTFGLFVAFAFLAAYWAFKRELIRKENNGQLRPIKEQVVIGEAPHPLEILMNAIIGFMIGFKLLYALFHYQLFTDDPQGFLLSDKGTIIGGLGLGVLFGYWLYRDKKKNQLPQPKTVEKTVHPYELMGKILIWAAIWGLIGAKIFHNLEYWDAFVKDPISSLLSLSGLTFYGGIILGGIAVIVYTKKRGIHPLYMLDIGAPGMMLGYAVGRLGCQLSGDGDWGIENLQKKPTFLQWIPDWAWAFRFPHNVINEGIPIANCQGKFCHVLPTPVYPTSFYEFLMGLILFLILWILRKKIRIAGMLFSIYLLLNGLERFFIERIRVNSTYHFIGLTFTQAEFIASLMMTAGLAGLFYTSFYAKKHPETIAPLYV</sequence>
<feature type="binding site" evidence="7">
    <location>
        <position position="232"/>
    </location>
    <ligand>
        <name>a 1,2-diacyl-sn-glycero-3-phospho-(1'-sn-glycerol)</name>
        <dbReference type="ChEBI" id="CHEBI:64716"/>
    </ligand>
</feature>
<dbReference type="Pfam" id="PF01790">
    <property type="entry name" value="LGT"/>
    <property type="match status" value="1"/>
</dbReference>
<evidence type="ECO:0000256" key="1">
    <source>
        <dbReference type="ARBA" id="ARBA00007150"/>
    </source>
</evidence>
<keyword evidence="9" id="KW-1185">Reference proteome</keyword>
<feature type="transmembrane region" description="Helical" evidence="7">
    <location>
        <begin position="109"/>
        <end position="124"/>
    </location>
</feature>
<evidence type="ECO:0000256" key="6">
    <source>
        <dbReference type="ARBA" id="ARBA00023136"/>
    </source>
</evidence>
<evidence type="ECO:0000256" key="4">
    <source>
        <dbReference type="ARBA" id="ARBA00022692"/>
    </source>
</evidence>
<organism evidence="8 9">
    <name type="scientific">Olivibacter ginsenosidimutans</name>
    <dbReference type="NCBI Taxonomy" id="1176537"/>
    <lineage>
        <taxon>Bacteria</taxon>
        <taxon>Pseudomonadati</taxon>
        <taxon>Bacteroidota</taxon>
        <taxon>Sphingobacteriia</taxon>
        <taxon>Sphingobacteriales</taxon>
        <taxon>Sphingobacteriaceae</taxon>
        <taxon>Olivibacter</taxon>
    </lineage>
</organism>
<evidence type="ECO:0000256" key="5">
    <source>
        <dbReference type="ARBA" id="ARBA00022989"/>
    </source>
</evidence>
<feature type="transmembrane region" description="Helical" evidence="7">
    <location>
        <begin position="297"/>
        <end position="314"/>
    </location>
</feature>
<comment type="pathway">
    <text evidence="7">Protein modification; lipoprotein biosynthesis (diacylglyceryl transfer).</text>
</comment>
<accession>A0ABP9AZW4</accession>
<dbReference type="EC" id="2.5.1.145" evidence="7"/>
<proteinExistence type="inferred from homology"/>
<name>A0ABP9AZW4_9SPHI</name>
<evidence type="ECO:0000256" key="7">
    <source>
        <dbReference type="HAMAP-Rule" id="MF_01147"/>
    </source>
</evidence>
<dbReference type="RefSeq" id="WP_345231104.1">
    <property type="nucleotide sequence ID" value="NZ_BAABIQ010000008.1"/>
</dbReference>
<feature type="transmembrane region" description="Helical" evidence="7">
    <location>
        <begin position="360"/>
        <end position="380"/>
    </location>
</feature>
<keyword evidence="3 7" id="KW-0808">Transferase</keyword>
<dbReference type="HAMAP" id="MF_01147">
    <property type="entry name" value="Lgt"/>
    <property type="match status" value="1"/>
</dbReference>
<comment type="function">
    <text evidence="7">Catalyzes the transfer of the diacylglyceryl group from phosphatidylglycerol to the sulfhydryl group of the N-terminal cysteine of a prolipoprotein, the first step in the formation of mature lipoproteins.</text>
</comment>
<dbReference type="PANTHER" id="PTHR30589:SF0">
    <property type="entry name" value="PHOSPHATIDYLGLYCEROL--PROLIPOPROTEIN DIACYLGLYCERYL TRANSFERASE"/>
    <property type="match status" value="1"/>
</dbReference>
<keyword evidence="2 7" id="KW-1003">Cell membrane</keyword>
<protein>
    <recommendedName>
        <fullName evidence="7">Phosphatidylglycerol--prolipoprotein diacylglyceryl transferase</fullName>
        <ecNumber evidence="7">2.5.1.145</ecNumber>
    </recommendedName>
</protein>
<comment type="similarity">
    <text evidence="1 7">Belongs to the Lgt family.</text>
</comment>
<keyword evidence="6 7" id="KW-0472">Membrane</keyword>
<keyword evidence="4 7" id="KW-0812">Transmembrane</keyword>
<feature type="transmembrane region" description="Helical" evidence="7">
    <location>
        <begin position="70"/>
        <end position="89"/>
    </location>
</feature>
<feature type="transmembrane region" description="Helical" evidence="7">
    <location>
        <begin position="320"/>
        <end position="339"/>
    </location>
</feature>
<dbReference type="PANTHER" id="PTHR30589">
    <property type="entry name" value="PROLIPOPROTEIN DIACYLGLYCERYL TRANSFERASE"/>
    <property type="match status" value="1"/>
</dbReference>
<feature type="transmembrane region" description="Helical" evidence="7">
    <location>
        <begin position="15"/>
        <end position="39"/>
    </location>
</feature>
<evidence type="ECO:0000313" key="8">
    <source>
        <dbReference type="EMBL" id="GAA4787634.1"/>
    </source>
</evidence>
<comment type="catalytic activity">
    <reaction evidence="7">
        <text>L-cysteinyl-[prolipoprotein] + a 1,2-diacyl-sn-glycero-3-phospho-(1'-sn-glycerol) = an S-1,2-diacyl-sn-glyceryl-L-cysteinyl-[prolipoprotein] + sn-glycerol 1-phosphate + H(+)</text>
        <dbReference type="Rhea" id="RHEA:56712"/>
        <dbReference type="Rhea" id="RHEA-COMP:14679"/>
        <dbReference type="Rhea" id="RHEA-COMP:14680"/>
        <dbReference type="ChEBI" id="CHEBI:15378"/>
        <dbReference type="ChEBI" id="CHEBI:29950"/>
        <dbReference type="ChEBI" id="CHEBI:57685"/>
        <dbReference type="ChEBI" id="CHEBI:64716"/>
        <dbReference type="ChEBI" id="CHEBI:140658"/>
        <dbReference type="EC" id="2.5.1.145"/>
    </reaction>
</comment>
<dbReference type="InterPro" id="IPR001640">
    <property type="entry name" value="Lgt"/>
</dbReference>